<dbReference type="GO" id="GO:0015979">
    <property type="term" value="P:photosynthesis"/>
    <property type="evidence" value="ECO:0007669"/>
    <property type="project" value="UniProtKB-UniRule"/>
</dbReference>
<evidence type="ECO:0000256" key="8">
    <source>
        <dbReference type="SAM" id="MobiDB-lite"/>
    </source>
</evidence>
<accession>A0A7S0X5E0</accession>
<dbReference type="AlphaFoldDB" id="A0A7S0X5E0"/>
<evidence type="ECO:0000256" key="6">
    <source>
        <dbReference type="ARBA" id="ARBA00040353"/>
    </source>
</evidence>
<evidence type="ECO:0000256" key="5">
    <source>
        <dbReference type="ARBA" id="ARBA00025555"/>
    </source>
</evidence>
<keyword evidence="3 7" id="KW-0602">Photosynthesis</keyword>
<name>A0A7S0X5E0_9CHLO</name>
<dbReference type="SUPFAM" id="SSF64234">
    <property type="entry name" value="Photosystem I subunit PsaD"/>
    <property type="match status" value="1"/>
</dbReference>
<reference evidence="9" key="1">
    <citation type="submission" date="2021-01" db="EMBL/GenBank/DDBJ databases">
        <authorList>
            <person name="Corre E."/>
            <person name="Pelletier E."/>
            <person name="Niang G."/>
            <person name="Scheremetjew M."/>
            <person name="Finn R."/>
            <person name="Kale V."/>
            <person name="Holt S."/>
            <person name="Cochrane G."/>
            <person name="Meng A."/>
            <person name="Brown T."/>
            <person name="Cohen L."/>
        </authorList>
    </citation>
    <scope>NUCLEOTIDE SEQUENCE</scope>
    <source>
        <strain evidence="9">SL-175</strain>
    </source>
</reference>
<evidence type="ECO:0000256" key="2">
    <source>
        <dbReference type="ARBA" id="ARBA00009926"/>
    </source>
</evidence>
<comment type="subcellular location">
    <subcellularLocation>
        <location evidence="1 7">Plastid</location>
        <location evidence="1 7">Chloroplast thylakoid membrane</location>
        <topology evidence="1 7">Peripheral membrane protein</topology>
        <orientation evidence="1 7">Stromal side</orientation>
    </subcellularLocation>
</comment>
<dbReference type="Pfam" id="PF02531">
    <property type="entry name" value="PsaD"/>
    <property type="match status" value="1"/>
</dbReference>
<dbReference type="PANTHER" id="PTHR31982">
    <property type="entry name" value="PHOTOSYSTEM I REACTION CENTER SUBUNIT II-1, CHLOROPLASTIC-RELATED"/>
    <property type="match status" value="1"/>
</dbReference>
<dbReference type="InterPro" id="IPR003685">
    <property type="entry name" value="PsaD"/>
</dbReference>
<sequence>MAASLLQSQCAAVRVAPSASLRSGFAGKKVAASRSSLTVRAADVDAAKAAPAAPPVKQEKPEPPPWSAPKLNPNTPSPIFGGSTGGLLRKAQVEEFYVLTWESPKEMIFEMPTGGAAIMRKGPNLLKLARKEQCLALLNSMRSKNKINGCVYRVFPSGEVQYLHPKDGVYPEKVNKGRVGVNTNMRSIGKNVNASTIKFGGKLNADGLASDGAGFSRAFDQ</sequence>
<protein>
    <recommendedName>
        <fullName evidence="6 7">Photosystem I reaction center subunit II, chloroplastic</fullName>
    </recommendedName>
</protein>
<dbReference type="Gene3D" id="3.30.1470.10">
    <property type="entry name" value="Photosystem I PsaD, reaction center subunit II"/>
    <property type="match status" value="1"/>
</dbReference>
<comment type="similarity">
    <text evidence="2 7">Belongs to the PsaD family.</text>
</comment>
<evidence type="ECO:0000256" key="1">
    <source>
        <dbReference type="ARBA" id="ARBA00004185"/>
    </source>
</evidence>
<keyword evidence="4 7" id="KW-0603">Photosystem I</keyword>
<proteinExistence type="inferred from homology"/>
<keyword evidence="7" id="KW-0793">Thylakoid</keyword>
<comment type="function">
    <text evidence="5">PsaD can form complexes with ferredoxin and ferredoxin-oxidoreductase in photosystem I (PS I) reaction center. PSAD may encode the ferredoxin-docking protein.</text>
</comment>
<organism evidence="9">
    <name type="scientific">Mantoniella antarctica</name>
    <dbReference type="NCBI Taxonomy" id="81844"/>
    <lineage>
        <taxon>Eukaryota</taxon>
        <taxon>Viridiplantae</taxon>
        <taxon>Chlorophyta</taxon>
        <taxon>Mamiellophyceae</taxon>
        <taxon>Mamiellales</taxon>
        <taxon>Mamiellaceae</taxon>
        <taxon>Mantoniella</taxon>
    </lineage>
</organism>
<evidence type="ECO:0000256" key="3">
    <source>
        <dbReference type="ARBA" id="ARBA00022531"/>
    </source>
</evidence>
<dbReference type="GO" id="GO:0009535">
    <property type="term" value="C:chloroplast thylakoid membrane"/>
    <property type="evidence" value="ECO:0007669"/>
    <property type="project" value="UniProtKB-SubCell"/>
</dbReference>
<dbReference type="GO" id="GO:0009538">
    <property type="term" value="C:photosystem I reaction center"/>
    <property type="evidence" value="ECO:0007669"/>
    <property type="project" value="UniProtKB-UniRule"/>
</dbReference>
<evidence type="ECO:0000256" key="4">
    <source>
        <dbReference type="ARBA" id="ARBA00022836"/>
    </source>
</evidence>
<dbReference type="PANTHER" id="PTHR31982:SF5">
    <property type="entry name" value="PHOTOSYSTEM I REACTION CENTER SUBUNIT II, CHLOROPLASTIC"/>
    <property type="match status" value="1"/>
</dbReference>
<dbReference type="InterPro" id="IPR036579">
    <property type="entry name" value="PsaD_sf"/>
</dbReference>
<evidence type="ECO:0000256" key="7">
    <source>
        <dbReference type="RuleBase" id="RU368104"/>
    </source>
</evidence>
<feature type="region of interest" description="Disordered" evidence="8">
    <location>
        <begin position="48"/>
        <end position="70"/>
    </location>
</feature>
<dbReference type="EMBL" id="HBFC01011271">
    <property type="protein sequence ID" value="CAD8703925.1"/>
    <property type="molecule type" value="Transcribed_RNA"/>
</dbReference>
<gene>
    <name evidence="9" type="ORF">MANT1106_LOCUS6607</name>
</gene>
<evidence type="ECO:0000313" key="9">
    <source>
        <dbReference type="EMBL" id="CAD8703925.1"/>
    </source>
</evidence>